<feature type="domain" description="Alanine racemase N-terminal" evidence="5">
    <location>
        <begin position="7"/>
        <end position="227"/>
    </location>
</feature>
<dbReference type="AlphaFoldDB" id="A0A4R2RIY5"/>
<gene>
    <name evidence="6" type="ORF">EDD73_12314</name>
</gene>
<dbReference type="SUPFAM" id="SSF51419">
    <property type="entry name" value="PLP-binding barrel"/>
    <property type="match status" value="1"/>
</dbReference>
<comment type="caution">
    <text evidence="6">The sequence shown here is derived from an EMBL/GenBank/DDBJ whole genome shotgun (WGS) entry which is preliminary data.</text>
</comment>
<comment type="cofactor">
    <cofactor evidence="3">
        <name>pyridoxal 5'-phosphate</name>
        <dbReference type="ChEBI" id="CHEBI:597326"/>
    </cofactor>
</comment>
<dbReference type="PROSITE" id="PS01211">
    <property type="entry name" value="UPF0001"/>
    <property type="match status" value="1"/>
</dbReference>
<keyword evidence="7" id="KW-1185">Reference proteome</keyword>
<feature type="modified residue" description="N6-(pyridoxal phosphate)lysine" evidence="2 3">
    <location>
        <position position="36"/>
    </location>
</feature>
<organism evidence="6 7">
    <name type="scientific">Heliophilum fasciatum</name>
    <dbReference type="NCBI Taxonomy" id="35700"/>
    <lineage>
        <taxon>Bacteria</taxon>
        <taxon>Bacillati</taxon>
        <taxon>Bacillota</taxon>
        <taxon>Clostridia</taxon>
        <taxon>Eubacteriales</taxon>
        <taxon>Heliobacteriaceae</taxon>
        <taxon>Heliophilum</taxon>
    </lineage>
</organism>
<dbReference type="GO" id="GO:0030170">
    <property type="term" value="F:pyridoxal phosphate binding"/>
    <property type="evidence" value="ECO:0007669"/>
    <property type="project" value="UniProtKB-UniRule"/>
</dbReference>
<dbReference type="Gene3D" id="3.20.20.10">
    <property type="entry name" value="Alanine racemase"/>
    <property type="match status" value="1"/>
</dbReference>
<evidence type="ECO:0000259" key="5">
    <source>
        <dbReference type="Pfam" id="PF01168"/>
    </source>
</evidence>
<evidence type="ECO:0000256" key="2">
    <source>
        <dbReference type="HAMAP-Rule" id="MF_02087"/>
    </source>
</evidence>
<keyword evidence="1 2" id="KW-0663">Pyridoxal phosphate</keyword>
<name>A0A4R2RIY5_9FIRM</name>
<proteinExistence type="inferred from homology"/>
<evidence type="ECO:0000256" key="1">
    <source>
        <dbReference type="ARBA" id="ARBA00022898"/>
    </source>
</evidence>
<protein>
    <recommendedName>
        <fullName evidence="2">Pyridoxal phosphate homeostasis protein</fullName>
        <shortName evidence="2">PLP homeostasis protein</shortName>
    </recommendedName>
</protein>
<dbReference type="Proteomes" id="UP000294813">
    <property type="component" value="Unassembled WGS sequence"/>
</dbReference>
<dbReference type="EMBL" id="SLXT01000023">
    <property type="protein sequence ID" value="TCP62107.1"/>
    <property type="molecule type" value="Genomic_DNA"/>
</dbReference>
<evidence type="ECO:0000313" key="6">
    <source>
        <dbReference type="EMBL" id="TCP62107.1"/>
    </source>
</evidence>
<comment type="similarity">
    <text evidence="2 4">Belongs to the pyridoxal phosphate-binding protein YggS/PROSC family.</text>
</comment>
<dbReference type="PANTHER" id="PTHR10146:SF14">
    <property type="entry name" value="PYRIDOXAL PHOSPHATE HOMEOSTASIS PROTEIN"/>
    <property type="match status" value="1"/>
</dbReference>
<dbReference type="OrthoDB" id="9804072at2"/>
<evidence type="ECO:0000313" key="7">
    <source>
        <dbReference type="Proteomes" id="UP000294813"/>
    </source>
</evidence>
<accession>A0A4R2RIY5</accession>
<dbReference type="InterPro" id="IPR029066">
    <property type="entry name" value="PLP-binding_barrel"/>
</dbReference>
<reference evidence="6 7" key="1">
    <citation type="submission" date="2019-03" db="EMBL/GenBank/DDBJ databases">
        <title>Genomic Encyclopedia of Type Strains, Phase IV (KMG-IV): sequencing the most valuable type-strain genomes for metagenomic binning, comparative biology and taxonomic classification.</title>
        <authorList>
            <person name="Goeker M."/>
        </authorList>
    </citation>
    <scope>NUCLEOTIDE SEQUENCE [LARGE SCALE GENOMIC DNA]</scope>
    <source>
        <strain evidence="6 7">DSM 11170</strain>
    </source>
</reference>
<evidence type="ECO:0000256" key="4">
    <source>
        <dbReference type="RuleBase" id="RU004514"/>
    </source>
</evidence>
<dbReference type="Pfam" id="PF01168">
    <property type="entry name" value="Ala_racemase_N"/>
    <property type="match status" value="1"/>
</dbReference>
<dbReference type="RefSeq" id="WP_131919993.1">
    <property type="nucleotide sequence ID" value="NZ_JAOQNU010000023.1"/>
</dbReference>
<dbReference type="InterPro" id="IPR011078">
    <property type="entry name" value="PyrdxlP_homeostasis"/>
</dbReference>
<sequence length="229" mass="25339">MSPILVRLNQVRQRMQVAALRAGRNPQDVQLLAVTKTVPVEAITPVVAAGVDMLGESRVQELTAKIPQFPNHIQWHMIGTLQSRKVKSIANKTALIHSLDRLALAEEINKWGQHWGKAVACLVEVNVAEEPTKHGIVPHEALGFIETLAQMPGIAVCGLMTMAPYCDDPEEVRHVFRDLRRLADRVTNKGFPNVSMQHLSMGMSNDFEVAIEEGATIVRIGSEIFGERN</sequence>
<dbReference type="NCBIfam" id="TIGR00044">
    <property type="entry name" value="YggS family pyridoxal phosphate-dependent enzyme"/>
    <property type="match status" value="1"/>
</dbReference>
<dbReference type="HAMAP" id="MF_02087">
    <property type="entry name" value="PLP_homeostasis"/>
    <property type="match status" value="1"/>
</dbReference>
<comment type="function">
    <text evidence="2">Pyridoxal 5'-phosphate (PLP)-binding protein, which is involved in PLP homeostasis.</text>
</comment>
<dbReference type="PIRSF" id="PIRSF004848">
    <property type="entry name" value="YBL036c_PLPDEIII"/>
    <property type="match status" value="1"/>
</dbReference>
<dbReference type="CDD" id="cd00635">
    <property type="entry name" value="PLPDE_III_YBL036c_like"/>
    <property type="match status" value="1"/>
</dbReference>
<dbReference type="FunFam" id="3.20.20.10:FF:000018">
    <property type="entry name" value="Pyridoxal phosphate homeostasis protein"/>
    <property type="match status" value="1"/>
</dbReference>
<dbReference type="InterPro" id="IPR001608">
    <property type="entry name" value="Ala_racemase_N"/>
</dbReference>
<dbReference type="PANTHER" id="PTHR10146">
    <property type="entry name" value="PROLINE SYNTHETASE CO-TRANSCRIBED BACTERIAL HOMOLOG PROTEIN"/>
    <property type="match status" value="1"/>
</dbReference>
<evidence type="ECO:0000256" key="3">
    <source>
        <dbReference type="PIRSR" id="PIRSR004848-1"/>
    </source>
</evidence>